<organism evidence="4">
    <name type="scientific">Poeciliopsis prolifica</name>
    <name type="common">blackstripe livebearer</name>
    <dbReference type="NCBI Taxonomy" id="188132"/>
    <lineage>
        <taxon>Eukaryota</taxon>
        <taxon>Metazoa</taxon>
        <taxon>Chordata</taxon>
        <taxon>Craniata</taxon>
        <taxon>Vertebrata</taxon>
        <taxon>Euteleostomi</taxon>
        <taxon>Actinopterygii</taxon>
        <taxon>Neopterygii</taxon>
        <taxon>Teleostei</taxon>
        <taxon>Neoteleostei</taxon>
        <taxon>Acanthomorphata</taxon>
        <taxon>Ovalentaria</taxon>
        <taxon>Atherinomorphae</taxon>
        <taxon>Cyprinodontiformes</taxon>
        <taxon>Poeciliidae</taxon>
        <taxon>Poeciliinae</taxon>
        <taxon>Poeciliopsis</taxon>
    </lineage>
</organism>
<feature type="non-terminal residue" evidence="4">
    <location>
        <position position="1"/>
    </location>
</feature>
<evidence type="ECO:0000313" key="4">
    <source>
        <dbReference type="EMBL" id="JAO04967.1"/>
    </source>
</evidence>
<keyword evidence="1" id="KW-0479">Metal-binding</keyword>
<sequence length="103" mass="12281">LVERCWKSVSGLQLHLSQKVRSKGRDQMHQQDQTICRLVMRWKLKHRIPHRFEPFTNLGTNWCCHCGSMLPLGRRVGRKCSECDITCHADCMRSRSRLLWYVR</sequence>
<dbReference type="SMR" id="A0A0S7EIQ3"/>
<gene>
    <name evidence="4" type="primary">KPC1</name>
</gene>
<dbReference type="Gene3D" id="3.30.60.20">
    <property type="match status" value="1"/>
</dbReference>
<dbReference type="SMART" id="SM00109">
    <property type="entry name" value="C1"/>
    <property type="match status" value="1"/>
</dbReference>
<dbReference type="InterPro" id="IPR046349">
    <property type="entry name" value="C1-like_sf"/>
</dbReference>
<dbReference type="EMBL" id="GBYX01476710">
    <property type="protein sequence ID" value="JAO04967.1"/>
    <property type="molecule type" value="Transcribed_RNA"/>
</dbReference>
<evidence type="ECO:0000256" key="2">
    <source>
        <dbReference type="ARBA" id="ARBA00022833"/>
    </source>
</evidence>
<keyword evidence="2" id="KW-0862">Zinc</keyword>
<dbReference type="Pfam" id="PF00130">
    <property type="entry name" value="C1_1"/>
    <property type="match status" value="1"/>
</dbReference>
<feature type="domain" description="Phorbol-ester/DAG-type" evidence="3">
    <location>
        <begin position="49"/>
        <end position="99"/>
    </location>
</feature>
<evidence type="ECO:0000259" key="3">
    <source>
        <dbReference type="PROSITE" id="PS50081"/>
    </source>
</evidence>
<reference evidence="4" key="1">
    <citation type="submission" date="2014-12" db="EMBL/GenBank/DDBJ databases">
        <title>Parallel Evolution in Life History Adaptation Evident in the Tissue-Specific Poeciliopsis prolifica transcriptome.</title>
        <authorList>
            <person name="Jue N.K."/>
            <person name="Foley R.J."/>
            <person name="Obergfell C."/>
            <person name="Reznick D.N."/>
            <person name="O'Neill R.J."/>
            <person name="O'Neill M.J."/>
        </authorList>
    </citation>
    <scope>NUCLEOTIDE SEQUENCE</scope>
</reference>
<protein>
    <submittedName>
        <fullName evidence="4">KPC1</fullName>
    </submittedName>
</protein>
<evidence type="ECO:0000256" key="1">
    <source>
        <dbReference type="ARBA" id="ARBA00022723"/>
    </source>
</evidence>
<feature type="non-terminal residue" evidence="4">
    <location>
        <position position="103"/>
    </location>
</feature>
<name>A0A0S7EIQ3_9TELE</name>
<dbReference type="SUPFAM" id="SSF57889">
    <property type="entry name" value="Cysteine-rich domain"/>
    <property type="match status" value="1"/>
</dbReference>
<dbReference type="InterPro" id="IPR002219">
    <property type="entry name" value="PKC_DAG/PE"/>
</dbReference>
<dbReference type="GO" id="GO:0046872">
    <property type="term" value="F:metal ion binding"/>
    <property type="evidence" value="ECO:0007669"/>
    <property type="project" value="UniProtKB-KW"/>
</dbReference>
<dbReference type="PROSITE" id="PS50081">
    <property type="entry name" value="ZF_DAG_PE_2"/>
    <property type="match status" value="1"/>
</dbReference>
<proteinExistence type="predicted"/>
<accession>A0A0S7EIQ3</accession>
<dbReference type="AlphaFoldDB" id="A0A0S7EIQ3"/>